<dbReference type="Proteomes" id="UP000199533">
    <property type="component" value="Unassembled WGS sequence"/>
</dbReference>
<accession>A0A1I4H8W4</accession>
<evidence type="ECO:0000259" key="3">
    <source>
        <dbReference type="PROSITE" id="PS51898"/>
    </source>
</evidence>
<dbReference type="InterPro" id="IPR011010">
    <property type="entry name" value="DNA_brk_join_enz"/>
</dbReference>
<dbReference type="GO" id="GO:0003677">
    <property type="term" value="F:DNA binding"/>
    <property type="evidence" value="ECO:0007669"/>
    <property type="project" value="InterPro"/>
</dbReference>
<dbReference type="InterPro" id="IPR013762">
    <property type="entry name" value="Integrase-like_cat_sf"/>
</dbReference>
<dbReference type="SUPFAM" id="SSF56349">
    <property type="entry name" value="DNA breaking-rejoining enzymes"/>
    <property type="match status" value="1"/>
</dbReference>
<dbReference type="PANTHER" id="PTHR30349:SF82">
    <property type="entry name" value="INTEGRASE_RECOMBINASE YOEC-RELATED"/>
    <property type="match status" value="1"/>
</dbReference>
<feature type="domain" description="Tyr recombinase" evidence="3">
    <location>
        <begin position="23"/>
        <end position="207"/>
    </location>
</feature>
<evidence type="ECO:0000313" key="4">
    <source>
        <dbReference type="EMBL" id="SFL38605.1"/>
    </source>
</evidence>
<dbReference type="AlphaFoldDB" id="A0A1I4H8W4"/>
<dbReference type="PANTHER" id="PTHR30349">
    <property type="entry name" value="PHAGE INTEGRASE-RELATED"/>
    <property type="match status" value="1"/>
</dbReference>
<dbReference type="EMBL" id="FOSP01000074">
    <property type="protein sequence ID" value="SFL38605.1"/>
    <property type="molecule type" value="Genomic_DNA"/>
</dbReference>
<proteinExistence type="predicted"/>
<name>A0A1I4H8W4_9PROT</name>
<evidence type="ECO:0000256" key="1">
    <source>
        <dbReference type="ARBA" id="ARBA00022908"/>
    </source>
</evidence>
<reference evidence="5" key="1">
    <citation type="submission" date="2016-10" db="EMBL/GenBank/DDBJ databases">
        <authorList>
            <person name="Varghese N."/>
            <person name="Submissions S."/>
        </authorList>
    </citation>
    <scope>NUCLEOTIDE SEQUENCE [LARGE SCALE GENOMIC DNA]</scope>
    <source>
        <strain evidence="5">Nm69</strain>
    </source>
</reference>
<evidence type="ECO:0000313" key="5">
    <source>
        <dbReference type="Proteomes" id="UP000199533"/>
    </source>
</evidence>
<organism evidence="4 5">
    <name type="scientific">Nitrosomonas aestuarii</name>
    <dbReference type="NCBI Taxonomy" id="52441"/>
    <lineage>
        <taxon>Bacteria</taxon>
        <taxon>Pseudomonadati</taxon>
        <taxon>Pseudomonadota</taxon>
        <taxon>Betaproteobacteria</taxon>
        <taxon>Nitrosomonadales</taxon>
        <taxon>Nitrosomonadaceae</taxon>
        <taxon>Nitrosomonas</taxon>
    </lineage>
</organism>
<gene>
    <name evidence="4" type="ORF">SAMN05216302_10748</name>
</gene>
<evidence type="ECO:0000256" key="2">
    <source>
        <dbReference type="ARBA" id="ARBA00023172"/>
    </source>
</evidence>
<dbReference type="PROSITE" id="PS51898">
    <property type="entry name" value="TYR_RECOMBINASE"/>
    <property type="match status" value="1"/>
</dbReference>
<dbReference type="InterPro" id="IPR050090">
    <property type="entry name" value="Tyrosine_recombinase_XerCD"/>
</dbReference>
<dbReference type="GO" id="GO:0015074">
    <property type="term" value="P:DNA integration"/>
    <property type="evidence" value="ECO:0007669"/>
    <property type="project" value="UniProtKB-KW"/>
</dbReference>
<dbReference type="Gene3D" id="1.10.443.10">
    <property type="entry name" value="Intergrase catalytic core"/>
    <property type="match status" value="1"/>
</dbReference>
<keyword evidence="1" id="KW-0229">DNA integration</keyword>
<protein>
    <submittedName>
        <fullName evidence="4">Phage integrase family protein</fullName>
    </submittedName>
</protein>
<dbReference type="InterPro" id="IPR002104">
    <property type="entry name" value="Integrase_catalytic"/>
</dbReference>
<sequence length="220" mass="25566">MMNTTQIQNNKEPWNKGKLVGQKTPLKLREIWIIRIRLQLARKVRDLALFNLAIDSKLRACDLVKLKVRDVSQGSQILSRAMVEQQKTHQPVQFEITKLTRDAISDWIEHARLKNENYLFPSRIKLSPHLSTRQYARIVHSWIKQIGLESAAYGTHSMRRTKASLIYKRTKNLRAVQLLLGHIKLESTVRYLGIEVDDALEMAEQTEVGSIRNSVSFLYY</sequence>
<dbReference type="GO" id="GO:0006310">
    <property type="term" value="P:DNA recombination"/>
    <property type="evidence" value="ECO:0007669"/>
    <property type="project" value="UniProtKB-KW"/>
</dbReference>
<keyword evidence="2" id="KW-0233">DNA recombination</keyword>
<dbReference type="Pfam" id="PF00589">
    <property type="entry name" value="Phage_integrase"/>
    <property type="match status" value="1"/>
</dbReference>
<keyword evidence="5" id="KW-1185">Reference proteome</keyword>